<name>A0A919CAE1_9ACTN</name>
<evidence type="ECO:0000313" key="3">
    <source>
        <dbReference type="Proteomes" id="UP000638353"/>
    </source>
</evidence>
<feature type="region of interest" description="Disordered" evidence="1">
    <location>
        <begin position="547"/>
        <end position="574"/>
    </location>
</feature>
<sequence length="574" mass="62308">MRAPPPGHRAAFASRPRPVTDAPATIPDSKVFQLATLLDRSGALAPVISELDGRPGPAGLAPRTVLTGLLLALHYTGKATLAEAWRHLAFNLSPFAQQRLGTSGIAPQALSRRVYRSFDRVTSVLDPARCDRRRRLPLPEAAVFAAAWEDENPEHLRKKAALQQICTALITETIRIGRRCGALKHWRGDIGIDATPLASWHHPAIPKRQLASVDITAGWHYSGGSKEPTFGLSGHLALAALARPAAGRIAQIALGLVVDHPGRRTGLNAVTLLTPLAALGLPVGTLAVDRLYTDARAETFALPARQLGYRLALDYKQDQRGIQGTHRGAVLIDGTLACPMIPPALANATHHLDDRTTRNLDEITTTRVNNRKPYFLHLKQGPDSTGTVRLACPAAGTSPTVNCPRRPATRTPPRTLDLTDPQQRHTHPATKPTVTVTSSPPDQLPDICRQQSITLRPGDLAAKEKFRQDFPYLTKAWTGTYAVIRPQNEGLNGTLKGHRIDISEPKNRLAHGRVAQTLLVALMVATANLMILDTYFQTTRGMHLPETAYNDATPTEADQLRPMPVSRPPPGGPR</sequence>
<reference evidence="2" key="1">
    <citation type="journal article" date="2014" name="Int. J. Syst. Evol. Microbiol.">
        <title>Complete genome sequence of Corynebacterium casei LMG S-19264T (=DSM 44701T), isolated from a smear-ripened cheese.</title>
        <authorList>
            <consortium name="US DOE Joint Genome Institute (JGI-PGF)"/>
            <person name="Walter F."/>
            <person name="Albersmeier A."/>
            <person name="Kalinowski J."/>
            <person name="Ruckert C."/>
        </authorList>
    </citation>
    <scope>NUCLEOTIDE SEQUENCE</scope>
    <source>
        <strain evidence="2">JCM 4637</strain>
    </source>
</reference>
<evidence type="ECO:0008006" key="4">
    <source>
        <dbReference type="Google" id="ProtNLM"/>
    </source>
</evidence>
<reference evidence="2" key="2">
    <citation type="submission" date="2020-09" db="EMBL/GenBank/DDBJ databases">
        <authorList>
            <person name="Sun Q."/>
            <person name="Ohkuma M."/>
        </authorList>
    </citation>
    <scope>NUCLEOTIDE SEQUENCE</scope>
    <source>
        <strain evidence="2">JCM 4637</strain>
    </source>
</reference>
<dbReference type="RefSeq" id="WP_189824261.1">
    <property type="nucleotide sequence ID" value="NZ_BMVC01000006.1"/>
</dbReference>
<dbReference type="AlphaFoldDB" id="A0A919CAE1"/>
<gene>
    <name evidence="2" type="ORF">GCM10010334_32320</name>
</gene>
<dbReference type="EMBL" id="BMVC01000006">
    <property type="protein sequence ID" value="GHC94390.1"/>
    <property type="molecule type" value="Genomic_DNA"/>
</dbReference>
<comment type="caution">
    <text evidence="2">The sequence shown here is derived from an EMBL/GenBank/DDBJ whole genome shotgun (WGS) entry which is preliminary data.</text>
</comment>
<feature type="region of interest" description="Disordered" evidence="1">
    <location>
        <begin position="398"/>
        <end position="445"/>
    </location>
</feature>
<proteinExistence type="predicted"/>
<dbReference type="Proteomes" id="UP000638353">
    <property type="component" value="Unassembled WGS sequence"/>
</dbReference>
<organism evidence="2 3">
    <name type="scientific">Streptomyces finlayi</name>
    <dbReference type="NCBI Taxonomy" id="67296"/>
    <lineage>
        <taxon>Bacteria</taxon>
        <taxon>Bacillati</taxon>
        <taxon>Actinomycetota</taxon>
        <taxon>Actinomycetes</taxon>
        <taxon>Kitasatosporales</taxon>
        <taxon>Streptomycetaceae</taxon>
        <taxon>Streptomyces</taxon>
    </lineage>
</organism>
<protein>
    <recommendedName>
        <fullName evidence="4">Transposase</fullName>
    </recommendedName>
</protein>
<evidence type="ECO:0000256" key="1">
    <source>
        <dbReference type="SAM" id="MobiDB-lite"/>
    </source>
</evidence>
<feature type="compositionally biased region" description="Pro residues" evidence="1">
    <location>
        <begin position="565"/>
        <end position="574"/>
    </location>
</feature>
<accession>A0A919CAE1</accession>
<feature type="compositionally biased region" description="Low complexity" evidence="1">
    <location>
        <begin position="432"/>
        <end position="441"/>
    </location>
</feature>
<feature type="compositionally biased region" description="Low complexity" evidence="1">
    <location>
        <begin position="404"/>
        <end position="421"/>
    </location>
</feature>
<feature type="region of interest" description="Disordered" evidence="1">
    <location>
        <begin position="1"/>
        <end position="20"/>
    </location>
</feature>
<evidence type="ECO:0000313" key="2">
    <source>
        <dbReference type="EMBL" id="GHC94390.1"/>
    </source>
</evidence>